<accession>A0A371F956</accession>
<evidence type="ECO:0000313" key="3">
    <source>
        <dbReference type="Proteomes" id="UP000257109"/>
    </source>
</evidence>
<evidence type="ECO:0000313" key="2">
    <source>
        <dbReference type="EMBL" id="RDX74820.1"/>
    </source>
</evidence>
<gene>
    <name evidence="2" type="ORF">CR513_45379</name>
</gene>
<dbReference type="PANTHER" id="PTHR33223:SF8">
    <property type="entry name" value="OS04G0172440 PROTEIN"/>
    <property type="match status" value="1"/>
</dbReference>
<dbReference type="AlphaFoldDB" id="A0A371F956"/>
<feature type="region of interest" description="Disordered" evidence="1">
    <location>
        <begin position="1"/>
        <end position="65"/>
    </location>
</feature>
<sequence length="177" mass="19902">MPLPHNTRDPPYGMSYGWNIDNPEEREQQNTTNDGGTGPTTNTNSRVGPSTGAGPHVQQDQKDQHQALRNTIPHKSHRQVPPSEEKWQSLDERLHVVKGGNRYGLEAVDLCLIPNVGLPADFKTPEFDKYKGSSCPRVHLAMYCCKMTAYIYDNKVLIHCFQDSLTEAALSWNVNLE</sequence>
<dbReference type="Proteomes" id="UP000257109">
    <property type="component" value="Unassembled WGS sequence"/>
</dbReference>
<keyword evidence="3" id="KW-1185">Reference proteome</keyword>
<proteinExistence type="predicted"/>
<feature type="non-terminal residue" evidence="2">
    <location>
        <position position="1"/>
    </location>
</feature>
<dbReference type="EMBL" id="QJKJ01010049">
    <property type="protein sequence ID" value="RDX74820.1"/>
    <property type="molecule type" value="Genomic_DNA"/>
</dbReference>
<feature type="compositionally biased region" description="Low complexity" evidence="1">
    <location>
        <begin position="30"/>
        <end position="44"/>
    </location>
</feature>
<comment type="caution">
    <text evidence="2">The sequence shown here is derived from an EMBL/GenBank/DDBJ whole genome shotgun (WGS) entry which is preliminary data.</text>
</comment>
<name>A0A371F956_MUCPR</name>
<dbReference type="PANTHER" id="PTHR33223">
    <property type="entry name" value="CCHC-TYPE DOMAIN-CONTAINING PROTEIN"/>
    <property type="match status" value="1"/>
</dbReference>
<protein>
    <recommendedName>
        <fullName evidence="4">Retrotransposon gag domain-containing protein</fullName>
    </recommendedName>
</protein>
<organism evidence="2 3">
    <name type="scientific">Mucuna pruriens</name>
    <name type="common">Velvet bean</name>
    <name type="synonym">Dolichos pruriens</name>
    <dbReference type="NCBI Taxonomy" id="157652"/>
    <lineage>
        <taxon>Eukaryota</taxon>
        <taxon>Viridiplantae</taxon>
        <taxon>Streptophyta</taxon>
        <taxon>Embryophyta</taxon>
        <taxon>Tracheophyta</taxon>
        <taxon>Spermatophyta</taxon>
        <taxon>Magnoliopsida</taxon>
        <taxon>eudicotyledons</taxon>
        <taxon>Gunneridae</taxon>
        <taxon>Pentapetalae</taxon>
        <taxon>rosids</taxon>
        <taxon>fabids</taxon>
        <taxon>Fabales</taxon>
        <taxon>Fabaceae</taxon>
        <taxon>Papilionoideae</taxon>
        <taxon>50 kb inversion clade</taxon>
        <taxon>NPAAA clade</taxon>
        <taxon>indigoferoid/millettioid clade</taxon>
        <taxon>Phaseoleae</taxon>
        <taxon>Mucuna</taxon>
    </lineage>
</organism>
<evidence type="ECO:0000256" key="1">
    <source>
        <dbReference type="SAM" id="MobiDB-lite"/>
    </source>
</evidence>
<dbReference type="OrthoDB" id="1432691at2759"/>
<evidence type="ECO:0008006" key="4">
    <source>
        <dbReference type="Google" id="ProtNLM"/>
    </source>
</evidence>
<reference evidence="2" key="1">
    <citation type="submission" date="2018-05" db="EMBL/GenBank/DDBJ databases">
        <title>Draft genome of Mucuna pruriens seed.</title>
        <authorList>
            <person name="Nnadi N.E."/>
            <person name="Vos R."/>
            <person name="Hasami M.H."/>
            <person name="Devisetty U.K."/>
            <person name="Aguiy J.C."/>
        </authorList>
    </citation>
    <scope>NUCLEOTIDE SEQUENCE [LARGE SCALE GENOMIC DNA]</scope>
    <source>
        <strain evidence="2">JCA_2017</strain>
    </source>
</reference>